<proteinExistence type="predicted"/>
<evidence type="ECO:0000313" key="2">
    <source>
        <dbReference type="Proteomes" id="UP001218188"/>
    </source>
</evidence>
<name>A0AAD6TIL9_9AGAR</name>
<reference evidence="1" key="1">
    <citation type="submission" date="2023-03" db="EMBL/GenBank/DDBJ databases">
        <title>Massive genome expansion in bonnet fungi (Mycena s.s.) driven by repeated elements and novel gene families across ecological guilds.</title>
        <authorList>
            <consortium name="Lawrence Berkeley National Laboratory"/>
            <person name="Harder C.B."/>
            <person name="Miyauchi S."/>
            <person name="Viragh M."/>
            <person name="Kuo A."/>
            <person name="Thoen E."/>
            <person name="Andreopoulos B."/>
            <person name="Lu D."/>
            <person name="Skrede I."/>
            <person name="Drula E."/>
            <person name="Henrissat B."/>
            <person name="Morin E."/>
            <person name="Kohler A."/>
            <person name="Barry K."/>
            <person name="LaButti K."/>
            <person name="Morin E."/>
            <person name="Salamov A."/>
            <person name="Lipzen A."/>
            <person name="Mereny Z."/>
            <person name="Hegedus B."/>
            <person name="Baldrian P."/>
            <person name="Stursova M."/>
            <person name="Weitz H."/>
            <person name="Taylor A."/>
            <person name="Grigoriev I.V."/>
            <person name="Nagy L.G."/>
            <person name="Martin F."/>
            <person name="Kauserud H."/>
        </authorList>
    </citation>
    <scope>NUCLEOTIDE SEQUENCE</scope>
    <source>
        <strain evidence="1">CBHHK200</strain>
    </source>
</reference>
<organism evidence="1 2">
    <name type="scientific">Mycena alexandri</name>
    <dbReference type="NCBI Taxonomy" id="1745969"/>
    <lineage>
        <taxon>Eukaryota</taxon>
        <taxon>Fungi</taxon>
        <taxon>Dikarya</taxon>
        <taxon>Basidiomycota</taxon>
        <taxon>Agaricomycotina</taxon>
        <taxon>Agaricomycetes</taxon>
        <taxon>Agaricomycetidae</taxon>
        <taxon>Agaricales</taxon>
        <taxon>Marasmiineae</taxon>
        <taxon>Mycenaceae</taxon>
        <taxon>Mycena</taxon>
    </lineage>
</organism>
<gene>
    <name evidence="1" type="ORF">C8F04DRAFT_1746</name>
</gene>
<keyword evidence="2" id="KW-1185">Reference proteome</keyword>
<protein>
    <submittedName>
        <fullName evidence="1">Uncharacterized protein</fullName>
    </submittedName>
</protein>
<dbReference type="EMBL" id="JARJCM010000001">
    <property type="protein sequence ID" value="KAJ7047299.1"/>
    <property type="molecule type" value="Genomic_DNA"/>
</dbReference>
<sequence>MLDSSASSQIVKHAIQLFNRIGLIHYEMVTMNNDLHADKLVALIERSSKPPHFFETVETLCPPYSLRGTSACGILAACTKVERLACWLNLKDSPELPVLHSRLPLRRLSLEITHFCQIPLAPSTWLSDLDLVAWKDYDVGALYKLPQLTHVALNFDLDGMGVEHIVAVRSPSGFGCYCRVGRR</sequence>
<accession>A0AAD6TIL9</accession>
<comment type="caution">
    <text evidence="1">The sequence shown here is derived from an EMBL/GenBank/DDBJ whole genome shotgun (WGS) entry which is preliminary data.</text>
</comment>
<dbReference type="AlphaFoldDB" id="A0AAD6TIL9"/>
<dbReference type="Proteomes" id="UP001218188">
    <property type="component" value="Unassembled WGS sequence"/>
</dbReference>
<evidence type="ECO:0000313" key="1">
    <source>
        <dbReference type="EMBL" id="KAJ7047299.1"/>
    </source>
</evidence>